<keyword evidence="4 5" id="KW-0472">Membrane</keyword>
<accession>A0A6A6SL88</accession>
<evidence type="ECO:0000256" key="3">
    <source>
        <dbReference type="ARBA" id="ARBA00022989"/>
    </source>
</evidence>
<dbReference type="OrthoDB" id="268400at2759"/>
<gene>
    <name evidence="7" type="ORF">K491DRAFT_670654</name>
</gene>
<keyword evidence="3 5" id="KW-1133">Transmembrane helix</keyword>
<sequence length="545" mass="59688">MARTTTITQTSHATKRHNLGSLQLRHVDSNQIILIPTPTNDPNALDPLNWSGRYRWYIAILVSAAIFFCNFLAAGPTVVITEVTADFFGPPTTNPNFVADISQTAYLFTTTALMQGMGALFWMPVIIKYGRRPVYVLSFVLYTICAVWAGASHSYESELASRIIMGLAAGAAEVLAPLTIADIFFLHERGTIMAIYTCALSAGVSGGIIVSGLISIKNDWRMIYWVATALIGVCTILVVLTFPETYYLRDEEAATAVGQGHGSKLDIEAKGTETRTEETTASQTVPDKRLYISSLRVYSGSYTKESLLKLFIRPVALLILPPVLWATLSMSGTIGFLVAITSNFAPAFETAYAFQPWQSGLCFLAALIGSFIGIFVGGHFSDWIADKATQRNGGIREPEMRLPAILVSVLTAPLALVLYGVGIQYKLHWICPTMGLGLINFSIVQATSISLVYSIDCYRPIAGEVTVAQMAFKSAFGFLLSFYTNPWVQRSGYLNAYGAMAGISGGLLALGILFYFWGSTVRHVTWRWAAVRKFAHWDNDREIGE</sequence>
<dbReference type="EMBL" id="MU004541">
    <property type="protein sequence ID" value="KAF2648380.1"/>
    <property type="molecule type" value="Genomic_DNA"/>
</dbReference>
<feature type="transmembrane region" description="Helical" evidence="5">
    <location>
        <begin position="134"/>
        <end position="151"/>
    </location>
</feature>
<feature type="transmembrane region" description="Helical" evidence="5">
    <location>
        <begin position="427"/>
        <end position="453"/>
    </location>
</feature>
<keyword evidence="2 5" id="KW-0812">Transmembrane</keyword>
<dbReference type="PROSITE" id="PS50850">
    <property type="entry name" value="MFS"/>
    <property type="match status" value="1"/>
</dbReference>
<feature type="transmembrane region" description="Helical" evidence="5">
    <location>
        <begin position="163"/>
        <end position="186"/>
    </location>
</feature>
<feature type="transmembrane region" description="Helical" evidence="5">
    <location>
        <begin position="193"/>
        <end position="216"/>
    </location>
</feature>
<dbReference type="InterPro" id="IPR036259">
    <property type="entry name" value="MFS_trans_sf"/>
</dbReference>
<feature type="transmembrane region" description="Helical" evidence="5">
    <location>
        <begin position="360"/>
        <end position="381"/>
    </location>
</feature>
<evidence type="ECO:0000256" key="4">
    <source>
        <dbReference type="ARBA" id="ARBA00023136"/>
    </source>
</evidence>
<feature type="transmembrane region" description="Helical" evidence="5">
    <location>
        <begin position="315"/>
        <end position="340"/>
    </location>
</feature>
<evidence type="ECO:0000256" key="5">
    <source>
        <dbReference type="SAM" id="Phobius"/>
    </source>
</evidence>
<organism evidence="7 8">
    <name type="scientific">Lophiostoma macrostomum CBS 122681</name>
    <dbReference type="NCBI Taxonomy" id="1314788"/>
    <lineage>
        <taxon>Eukaryota</taxon>
        <taxon>Fungi</taxon>
        <taxon>Dikarya</taxon>
        <taxon>Ascomycota</taxon>
        <taxon>Pezizomycotina</taxon>
        <taxon>Dothideomycetes</taxon>
        <taxon>Pleosporomycetidae</taxon>
        <taxon>Pleosporales</taxon>
        <taxon>Lophiostomataceae</taxon>
        <taxon>Lophiostoma</taxon>
    </lineage>
</organism>
<dbReference type="SUPFAM" id="SSF103473">
    <property type="entry name" value="MFS general substrate transporter"/>
    <property type="match status" value="1"/>
</dbReference>
<keyword evidence="8" id="KW-1185">Reference proteome</keyword>
<feature type="transmembrane region" description="Helical" evidence="5">
    <location>
        <begin position="56"/>
        <end position="81"/>
    </location>
</feature>
<feature type="domain" description="Major facilitator superfamily (MFS) profile" evidence="6">
    <location>
        <begin position="62"/>
        <end position="523"/>
    </location>
</feature>
<feature type="transmembrane region" description="Helical" evidence="5">
    <location>
        <begin position="465"/>
        <end position="484"/>
    </location>
</feature>
<dbReference type="InterPro" id="IPR011701">
    <property type="entry name" value="MFS"/>
</dbReference>
<dbReference type="PANTHER" id="PTHR23502:SF34">
    <property type="entry name" value="PROTEIN HOL1"/>
    <property type="match status" value="1"/>
</dbReference>
<feature type="transmembrane region" description="Helical" evidence="5">
    <location>
        <begin position="402"/>
        <end position="421"/>
    </location>
</feature>
<evidence type="ECO:0000313" key="7">
    <source>
        <dbReference type="EMBL" id="KAF2648380.1"/>
    </source>
</evidence>
<comment type="subcellular location">
    <subcellularLocation>
        <location evidence="1">Membrane</location>
        <topology evidence="1">Multi-pass membrane protein</topology>
    </subcellularLocation>
</comment>
<dbReference type="GO" id="GO:0022857">
    <property type="term" value="F:transmembrane transporter activity"/>
    <property type="evidence" value="ECO:0007669"/>
    <property type="project" value="InterPro"/>
</dbReference>
<dbReference type="Gene3D" id="1.20.1250.20">
    <property type="entry name" value="MFS general substrate transporter like domains"/>
    <property type="match status" value="1"/>
</dbReference>
<evidence type="ECO:0000256" key="2">
    <source>
        <dbReference type="ARBA" id="ARBA00022692"/>
    </source>
</evidence>
<dbReference type="Pfam" id="PF07690">
    <property type="entry name" value="MFS_1"/>
    <property type="match status" value="1"/>
</dbReference>
<reference evidence="7" key="1">
    <citation type="journal article" date="2020" name="Stud. Mycol.">
        <title>101 Dothideomycetes genomes: a test case for predicting lifestyles and emergence of pathogens.</title>
        <authorList>
            <person name="Haridas S."/>
            <person name="Albert R."/>
            <person name="Binder M."/>
            <person name="Bloem J."/>
            <person name="Labutti K."/>
            <person name="Salamov A."/>
            <person name="Andreopoulos B."/>
            <person name="Baker S."/>
            <person name="Barry K."/>
            <person name="Bills G."/>
            <person name="Bluhm B."/>
            <person name="Cannon C."/>
            <person name="Castanera R."/>
            <person name="Culley D."/>
            <person name="Daum C."/>
            <person name="Ezra D."/>
            <person name="Gonzalez J."/>
            <person name="Henrissat B."/>
            <person name="Kuo A."/>
            <person name="Liang C."/>
            <person name="Lipzen A."/>
            <person name="Lutzoni F."/>
            <person name="Magnuson J."/>
            <person name="Mondo S."/>
            <person name="Nolan M."/>
            <person name="Ohm R."/>
            <person name="Pangilinan J."/>
            <person name="Park H.-J."/>
            <person name="Ramirez L."/>
            <person name="Alfaro M."/>
            <person name="Sun H."/>
            <person name="Tritt A."/>
            <person name="Yoshinaga Y."/>
            <person name="Zwiers L.-H."/>
            <person name="Turgeon B."/>
            <person name="Goodwin S."/>
            <person name="Spatafora J."/>
            <person name="Crous P."/>
            <person name="Grigoriev I."/>
        </authorList>
    </citation>
    <scope>NUCLEOTIDE SEQUENCE</scope>
    <source>
        <strain evidence="7">CBS 122681</strain>
    </source>
</reference>
<dbReference type="InterPro" id="IPR020846">
    <property type="entry name" value="MFS_dom"/>
</dbReference>
<dbReference type="AlphaFoldDB" id="A0A6A6SL88"/>
<dbReference type="GO" id="GO:0005886">
    <property type="term" value="C:plasma membrane"/>
    <property type="evidence" value="ECO:0007669"/>
    <property type="project" value="TreeGrafter"/>
</dbReference>
<feature type="transmembrane region" description="Helical" evidence="5">
    <location>
        <begin position="101"/>
        <end position="122"/>
    </location>
</feature>
<evidence type="ECO:0000256" key="1">
    <source>
        <dbReference type="ARBA" id="ARBA00004141"/>
    </source>
</evidence>
<name>A0A6A6SL88_9PLEO</name>
<evidence type="ECO:0000313" key="8">
    <source>
        <dbReference type="Proteomes" id="UP000799324"/>
    </source>
</evidence>
<evidence type="ECO:0000259" key="6">
    <source>
        <dbReference type="PROSITE" id="PS50850"/>
    </source>
</evidence>
<protein>
    <submittedName>
        <fullName evidence="7">MFS general substrate transporter</fullName>
    </submittedName>
</protein>
<proteinExistence type="predicted"/>
<feature type="transmembrane region" description="Helical" evidence="5">
    <location>
        <begin position="222"/>
        <end position="242"/>
    </location>
</feature>
<dbReference type="Proteomes" id="UP000799324">
    <property type="component" value="Unassembled WGS sequence"/>
</dbReference>
<feature type="transmembrane region" description="Helical" evidence="5">
    <location>
        <begin position="496"/>
        <end position="517"/>
    </location>
</feature>
<dbReference type="PANTHER" id="PTHR23502">
    <property type="entry name" value="MAJOR FACILITATOR SUPERFAMILY"/>
    <property type="match status" value="1"/>
</dbReference>